<proteinExistence type="predicted"/>
<keyword evidence="1" id="KW-0472">Membrane</keyword>
<keyword evidence="1" id="KW-1133">Transmembrane helix</keyword>
<name>A0A8S3J9U5_9BILA</name>
<dbReference type="Pfam" id="PF01369">
    <property type="entry name" value="Sec7"/>
    <property type="match status" value="1"/>
</dbReference>
<dbReference type="GO" id="GO:0005085">
    <property type="term" value="F:guanyl-nucleotide exchange factor activity"/>
    <property type="evidence" value="ECO:0007669"/>
    <property type="project" value="InterPro"/>
</dbReference>
<evidence type="ECO:0000313" key="3">
    <source>
        <dbReference type="EMBL" id="CAF5213422.1"/>
    </source>
</evidence>
<organism evidence="3 4">
    <name type="scientific">Rotaria magnacalcarata</name>
    <dbReference type="NCBI Taxonomy" id="392030"/>
    <lineage>
        <taxon>Eukaryota</taxon>
        <taxon>Metazoa</taxon>
        <taxon>Spiralia</taxon>
        <taxon>Gnathifera</taxon>
        <taxon>Rotifera</taxon>
        <taxon>Eurotatoria</taxon>
        <taxon>Bdelloidea</taxon>
        <taxon>Philodinida</taxon>
        <taxon>Philodinidae</taxon>
        <taxon>Rotaria</taxon>
    </lineage>
</organism>
<dbReference type="AlphaFoldDB" id="A0A8S3J9U5"/>
<evidence type="ECO:0000256" key="1">
    <source>
        <dbReference type="SAM" id="Phobius"/>
    </source>
</evidence>
<keyword evidence="1" id="KW-0812">Transmembrane</keyword>
<sequence>MNVTKILACRLVQTIYVLCFSLILLSIDLTSPHVKNKMSKREFIRNTRRAIINGALSDELAGHLYDNIYLIGHVARSTASAH</sequence>
<dbReference type="PANTHER" id="PTHR10663">
    <property type="entry name" value="GUANYL-NUCLEOTIDE EXCHANGE FACTOR"/>
    <property type="match status" value="1"/>
</dbReference>
<accession>A0A8S3J9U5</accession>
<dbReference type="InterPro" id="IPR023394">
    <property type="entry name" value="Sec7_C_sf"/>
</dbReference>
<dbReference type="Proteomes" id="UP000676336">
    <property type="component" value="Unassembled WGS sequence"/>
</dbReference>
<gene>
    <name evidence="3" type="ORF">SMN809_LOCUS79026</name>
</gene>
<evidence type="ECO:0000259" key="2">
    <source>
        <dbReference type="PROSITE" id="PS50190"/>
    </source>
</evidence>
<feature type="domain" description="SEC7" evidence="2">
    <location>
        <begin position="2"/>
        <end position="71"/>
    </location>
</feature>
<reference evidence="3" key="1">
    <citation type="submission" date="2021-02" db="EMBL/GenBank/DDBJ databases">
        <authorList>
            <person name="Nowell W R."/>
        </authorList>
    </citation>
    <scope>NUCLEOTIDE SEQUENCE</scope>
</reference>
<evidence type="ECO:0000313" key="4">
    <source>
        <dbReference type="Proteomes" id="UP000676336"/>
    </source>
</evidence>
<dbReference type="SUPFAM" id="SSF48425">
    <property type="entry name" value="Sec7 domain"/>
    <property type="match status" value="1"/>
</dbReference>
<comment type="caution">
    <text evidence="3">The sequence shown here is derived from an EMBL/GenBank/DDBJ whole genome shotgun (WGS) entry which is preliminary data.</text>
</comment>
<dbReference type="PANTHER" id="PTHR10663:SF372">
    <property type="entry name" value="F-BOX ONLY PROTEIN 8"/>
    <property type="match status" value="1"/>
</dbReference>
<dbReference type="GO" id="GO:0032012">
    <property type="term" value="P:regulation of ARF protein signal transduction"/>
    <property type="evidence" value="ECO:0007669"/>
    <property type="project" value="InterPro"/>
</dbReference>
<protein>
    <recommendedName>
        <fullName evidence="2">SEC7 domain-containing protein</fullName>
    </recommendedName>
</protein>
<dbReference type="InterPro" id="IPR035999">
    <property type="entry name" value="Sec7_dom_sf"/>
</dbReference>
<dbReference type="Gene3D" id="1.10.1000.11">
    <property type="entry name" value="Arf Nucleotide-binding Site Opener,domain 2"/>
    <property type="match status" value="1"/>
</dbReference>
<feature type="transmembrane region" description="Helical" evidence="1">
    <location>
        <begin position="12"/>
        <end position="31"/>
    </location>
</feature>
<dbReference type="PROSITE" id="PS50190">
    <property type="entry name" value="SEC7"/>
    <property type="match status" value="1"/>
</dbReference>
<dbReference type="EMBL" id="CAJOBI010341425">
    <property type="protein sequence ID" value="CAF5213422.1"/>
    <property type="molecule type" value="Genomic_DNA"/>
</dbReference>
<dbReference type="InterPro" id="IPR000904">
    <property type="entry name" value="Sec7_dom"/>
</dbReference>